<evidence type="ECO:0000256" key="7">
    <source>
        <dbReference type="ARBA" id="ARBA00023055"/>
    </source>
</evidence>
<evidence type="ECO:0000259" key="15">
    <source>
        <dbReference type="PROSITE" id="PS50003"/>
    </source>
</evidence>
<dbReference type="GO" id="GO:0005739">
    <property type="term" value="C:mitochondrion"/>
    <property type="evidence" value="ECO:0007669"/>
    <property type="project" value="UniProtKB-SubCell"/>
</dbReference>
<organism evidence="16 17">
    <name type="scientific">Corynespora cassiicola Philippines</name>
    <dbReference type="NCBI Taxonomy" id="1448308"/>
    <lineage>
        <taxon>Eukaryota</taxon>
        <taxon>Fungi</taxon>
        <taxon>Dikarya</taxon>
        <taxon>Ascomycota</taxon>
        <taxon>Pezizomycotina</taxon>
        <taxon>Dothideomycetes</taxon>
        <taxon>Pleosporomycetidae</taxon>
        <taxon>Pleosporales</taxon>
        <taxon>Corynesporascaceae</taxon>
        <taxon>Corynespora</taxon>
    </lineage>
</organism>
<keyword evidence="10" id="KW-0143">Chaperone</keyword>
<feature type="compositionally biased region" description="Polar residues" evidence="14">
    <location>
        <begin position="1182"/>
        <end position="1192"/>
    </location>
</feature>
<feature type="compositionally biased region" description="Polar residues" evidence="14">
    <location>
        <begin position="937"/>
        <end position="953"/>
    </location>
</feature>
<dbReference type="GO" id="GO:0034727">
    <property type="term" value="P:piecemeal microautophagy of the nucleus"/>
    <property type="evidence" value="ECO:0007669"/>
    <property type="project" value="TreeGrafter"/>
</dbReference>
<dbReference type="SUPFAM" id="SSF144000">
    <property type="entry name" value="Oxysterol-binding protein-like"/>
    <property type="match status" value="1"/>
</dbReference>
<evidence type="ECO:0000256" key="12">
    <source>
        <dbReference type="RuleBase" id="RU003844"/>
    </source>
</evidence>
<feature type="repeat" description="ANK" evidence="11">
    <location>
        <begin position="604"/>
        <end position="626"/>
    </location>
</feature>
<keyword evidence="9" id="KW-0496">Mitochondrion</keyword>
<feature type="compositionally biased region" description="Basic and acidic residues" evidence="14">
    <location>
        <begin position="378"/>
        <end position="399"/>
    </location>
</feature>
<feature type="compositionally biased region" description="Low complexity" evidence="14">
    <location>
        <begin position="497"/>
        <end position="514"/>
    </location>
</feature>
<dbReference type="STRING" id="1448308.A0A2T2P9C5"/>
<dbReference type="FunFam" id="1.25.40.20:FF:000281">
    <property type="entry name" value="Oxysterol binding protein (Osh1)"/>
    <property type="match status" value="1"/>
</dbReference>
<evidence type="ECO:0000256" key="1">
    <source>
        <dbReference type="ARBA" id="ARBA00004173"/>
    </source>
</evidence>
<keyword evidence="4" id="KW-0813">Transport</keyword>
<dbReference type="GO" id="GO:0032934">
    <property type="term" value="F:sterol binding"/>
    <property type="evidence" value="ECO:0007669"/>
    <property type="project" value="TreeGrafter"/>
</dbReference>
<feature type="compositionally biased region" description="Low complexity" evidence="14">
    <location>
        <begin position="424"/>
        <end position="468"/>
    </location>
</feature>
<dbReference type="PROSITE" id="PS01013">
    <property type="entry name" value="OSBP"/>
    <property type="match status" value="1"/>
</dbReference>
<evidence type="ECO:0000256" key="8">
    <source>
        <dbReference type="ARBA" id="ARBA00023121"/>
    </source>
</evidence>
<feature type="domain" description="PH" evidence="15">
    <location>
        <begin position="800"/>
        <end position="897"/>
    </location>
</feature>
<evidence type="ECO:0000256" key="10">
    <source>
        <dbReference type="ARBA" id="ARBA00023186"/>
    </source>
</evidence>
<evidence type="ECO:0000256" key="4">
    <source>
        <dbReference type="ARBA" id="ARBA00022448"/>
    </source>
</evidence>
<dbReference type="GO" id="GO:0043461">
    <property type="term" value="P:proton-transporting ATP synthase complex assembly"/>
    <property type="evidence" value="ECO:0007669"/>
    <property type="project" value="InterPro"/>
</dbReference>
<dbReference type="FunFam" id="3.30.70.3490:FF:000010">
    <property type="entry name" value="Oxysterol binding protein (Osh1)"/>
    <property type="match status" value="1"/>
</dbReference>
<evidence type="ECO:0000256" key="13">
    <source>
        <dbReference type="SAM" id="Coils"/>
    </source>
</evidence>
<dbReference type="SMART" id="SM00233">
    <property type="entry name" value="PH"/>
    <property type="match status" value="1"/>
</dbReference>
<dbReference type="InterPro" id="IPR023335">
    <property type="entry name" value="ATP12_ortho_dom_sf"/>
</dbReference>
<evidence type="ECO:0000256" key="14">
    <source>
        <dbReference type="SAM" id="MobiDB-lite"/>
    </source>
</evidence>
<dbReference type="GO" id="GO:0006869">
    <property type="term" value="P:lipid transport"/>
    <property type="evidence" value="ECO:0007669"/>
    <property type="project" value="UniProtKB-KW"/>
</dbReference>
<dbReference type="InterPro" id="IPR011419">
    <property type="entry name" value="ATP12_ATP_synth-F1-assembly"/>
</dbReference>
<evidence type="ECO:0000256" key="2">
    <source>
        <dbReference type="ARBA" id="ARBA00008231"/>
    </source>
</evidence>
<evidence type="ECO:0000256" key="9">
    <source>
        <dbReference type="ARBA" id="ARBA00023128"/>
    </source>
</evidence>
<feature type="region of interest" description="Disordered" evidence="14">
    <location>
        <begin position="367"/>
        <end position="514"/>
    </location>
</feature>
<protein>
    <recommendedName>
        <fullName evidence="15">PH domain-containing protein</fullName>
    </recommendedName>
</protein>
<dbReference type="InterPro" id="IPR042272">
    <property type="entry name" value="ATP12_ATP_synth-F1-assembly_N"/>
</dbReference>
<comment type="similarity">
    <text evidence="2">Belongs to the ATP12 family.</text>
</comment>
<evidence type="ECO:0000313" key="16">
    <source>
        <dbReference type="EMBL" id="PSN74261.1"/>
    </source>
</evidence>
<dbReference type="GO" id="GO:0030011">
    <property type="term" value="P:maintenance of cell polarity"/>
    <property type="evidence" value="ECO:0007669"/>
    <property type="project" value="TreeGrafter"/>
</dbReference>
<dbReference type="CDD" id="cd13292">
    <property type="entry name" value="PH_Osh1p_Osh2p_yeast"/>
    <property type="match status" value="1"/>
</dbReference>
<dbReference type="InterPro" id="IPR002110">
    <property type="entry name" value="Ankyrin_rpt"/>
</dbReference>
<evidence type="ECO:0000256" key="5">
    <source>
        <dbReference type="ARBA" id="ARBA00022553"/>
    </source>
</evidence>
<keyword evidence="17" id="KW-1185">Reference proteome</keyword>
<sequence>MHPAQAARPALGALRLAQAARHAPRPLFRFPCQCLHSSASRNATPLSHPSVPGPPPETPAPQASDALERVARKRKQAELLKQAREVRSTPSHPKTPLQKRFWKDVSVKEVDAPGGLQVFLDSRPVRTPTKEILTVPSSKHQLATAIALEWDLLVSAQQALKNHYIPMTSLAARAVDIEQADAAGKPKVRDDITRMLMRYLSTDTLLCWAPAKNPYDAPSEGKSLREIQIDTATPIMTYLSTKVWPGVEIKPILEPDSIMPVSQPEATQSVIRGWLSGLPAWELAGLERAVLASKSLLVGARLVHEWSEAFAQSREAPAADRFGIEEAAEAASLEVRWQTGQWGEVEDTHDVEKEDLRRQLGSVVILGTGSTGSGAARRRGELPSLEKKPRGDRRTDGAGRHKRSKSSSVKNLLSRVSTSKSDVVEQQQQQPTTSAAASDTSSVPHSASATSLSAHSHSQSHSHLSTPLSHHRSTSSKHRPHLSASMSNVAAAPDGLAASPSQQASPSSPTKTTSIEQSVKLFRVFESLRNGDTAAISKAIRDQAVLQDGDQAASTASLAGSRTEGTSILHLAIQCAEAPVIEFVLSNATPSPDSVIDINGRDRDGNTPLHLAATLGRAPVVRMLLDQPGINDSITNYNGQTPLDLARTPEIFQQLQLARSIFIDTNVKKIQQLAASGDMAALEKLLQDPRIKSTLDVNGGDLAMDPAVVEAGGTLLHEAAKRKDVKLAQLLLLNGADPFRRDRKGKLPQDYTKDDRTRAILKRSPAAAVAQRGIQEKTILAGAASQPGAALDNGMGAKESREMKGYLKKWTNYTSGYKLRWFVLEDGVLSYYKHQGIDDIGSACRGAINMRIAKLYMDPQDKQRFEIQGKSSVKYHLKANHQVEAKRWYWALNNAIQWSKDEAREEERRATRDQEALRQAKMEQMDKRMSTSREGDSNSLSSSKIQSTKNLVPSTALGVPLTSGDSGSKSAVSVAEDPESNYEPSVAGGDLAKMVSHMGTATVEGDVDDDEEYGDDGSSHEVRPNNKDAFNITAQSARVQLDLLAQVSSALQIEQSRNPTLQISDPMMVQALSSYESAVGNLKGLIGDLLRISRDRDAYWQYRLDREANVRRMWEESMAKVAREQEELENRIGESELKRRKTKQALRQALEEYEMNEPRPATRDDDDEFVEAKEETHEEDQTLNSKPSNSSALRRKATFANIAADMSDSDSEDDEEFFDAVGAGEVEVVEMPLASPGLEPADMPASTEDLFEQKHAEIATAFKGYEDGPREKLAMDDDNRPKISLWGILKSMIGKDMTKMTLPVSFNEPTSLLQRVAEDMEYTDLLDTAAERFDSTERLLYVAAFAASEYASTIGRVAKPFNPLLGETYEYARPDKGYRFFIEQVSHHPPVGAAYAESKKWDYYVMCQLDFKPRGWKASSAYQVVGKVLDAESRVRWSVGGRWNDKIYARLTPGFEDAEIDKGGSKHSKHEENKAFLVWQCHERPTGIPFNLTPFVVTLNDLPEKLRPVLAPTDTRLRPDQRAMEDGEYDLAATEKNRVEEKQRKTRRIREAKGEEFAPRWFTKGRCEVTGEEYWVFNHEYWKCRNDVADGRIQWTDQNLEDIF</sequence>
<keyword evidence="6" id="KW-0809">Transit peptide</keyword>
<reference evidence="16 17" key="1">
    <citation type="journal article" date="2018" name="Front. Microbiol.">
        <title>Genome-Wide Analysis of Corynespora cassiicola Leaf Fall Disease Putative Effectors.</title>
        <authorList>
            <person name="Lopez D."/>
            <person name="Ribeiro S."/>
            <person name="Label P."/>
            <person name="Fumanal B."/>
            <person name="Venisse J.S."/>
            <person name="Kohler A."/>
            <person name="de Oliveira R.R."/>
            <person name="Labutti K."/>
            <person name="Lipzen A."/>
            <person name="Lail K."/>
            <person name="Bauer D."/>
            <person name="Ohm R.A."/>
            <person name="Barry K.W."/>
            <person name="Spatafora J."/>
            <person name="Grigoriev I.V."/>
            <person name="Martin F.M."/>
            <person name="Pujade-Renaud V."/>
        </authorList>
    </citation>
    <scope>NUCLEOTIDE SEQUENCE [LARGE SCALE GENOMIC DNA]</scope>
    <source>
        <strain evidence="16 17">Philippines</strain>
    </source>
</reference>
<feature type="compositionally biased region" description="Basic residues" evidence="14">
    <location>
        <begin position="469"/>
        <end position="481"/>
    </location>
</feature>
<dbReference type="GO" id="GO:0006887">
    <property type="term" value="P:exocytosis"/>
    <property type="evidence" value="ECO:0007669"/>
    <property type="project" value="TreeGrafter"/>
</dbReference>
<feature type="region of interest" description="Disordered" evidence="14">
    <location>
        <begin position="1003"/>
        <end position="1025"/>
    </location>
</feature>
<feature type="region of interest" description="Disordered" evidence="14">
    <location>
        <begin position="901"/>
        <end position="987"/>
    </location>
</feature>
<evidence type="ECO:0000256" key="6">
    <source>
        <dbReference type="ARBA" id="ARBA00022946"/>
    </source>
</evidence>
<dbReference type="GO" id="GO:0006897">
    <property type="term" value="P:endocytosis"/>
    <property type="evidence" value="ECO:0007669"/>
    <property type="project" value="TreeGrafter"/>
</dbReference>
<gene>
    <name evidence="16" type="ORF">BS50DRAFT_481487</name>
</gene>
<keyword evidence="5" id="KW-0597">Phosphoprotein</keyword>
<feature type="region of interest" description="Disordered" evidence="14">
    <location>
        <begin position="1171"/>
        <end position="1192"/>
    </location>
</feature>
<feature type="coiled-coil region" evidence="13">
    <location>
        <begin position="1111"/>
        <end position="1152"/>
    </location>
</feature>
<dbReference type="PROSITE" id="PS50003">
    <property type="entry name" value="PH_DOMAIN"/>
    <property type="match status" value="1"/>
</dbReference>
<dbReference type="OrthoDB" id="1854502at2759"/>
<proteinExistence type="inferred from homology"/>
<dbReference type="PROSITE" id="PS50297">
    <property type="entry name" value="ANK_REP_REGION"/>
    <property type="match status" value="2"/>
</dbReference>
<dbReference type="InterPro" id="IPR011993">
    <property type="entry name" value="PH-like_dom_sf"/>
</dbReference>
<dbReference type="SUPFAM" id="SSF48403">
    <property type="entry name" value="Ankyrin repeat"/>
    <property type="match status" value="1"/>
</dbReference>
<feature type="compositionally biased region" description="Basic and acidic residues" evidence="14">
    <location>
        <begin position="1171"/>
        <end position="1180"/>
    </location>
</feature>
<dbReference type="Pfam" id="PF00023">
    <property type="entry name" value="Ank"/>
    <property type="match status" value="1"/>
</dbReference>
<dbReference type="Proteomes" id="UP000240883">
    <property type="component" value="Unassembled WGS sequence"/>
</dbReference>
<dbReference type="SMART" id="SM00248">
    <property type="entry name" value="ANK"/>
    <property type="match status" value="3"/>
</dbReference>
<dbReference type="InterPro" id="IPR000648">
    <property type="entry name" value="Oxysterol-bd"/>
</dbReference>
<dbReference type="InterPro" id="IPR036770">
    <property type="entry name" value="Ankyrin_rpt-contain_sf"/>
</dbReference>
<feature type="compositionally biased region" description="Polar residues" evidence="14">
    <location>
        <begin position="406"/>
        <end position="420"/>
    </location>
</feature>
<dbReference type="Pfam" id="PF00169">
    <property type="entry name" value="PH"/>
    <property type="match status" value="1"/>
</dbReference>
<dbReference type="SUPFAM" id="SSF160909">
    <property type="entry name" value="ATP12-like"/>
    <property type="match status" value="1"/>
</dbReference>
<keyword evidence="8" id="KW-0446">Lipid-binding</keyword>
<dbReference type="Pfam" id="PF01237">
    <property type="entry name" value="Oxysterol_BP"/>
    <property type="match status" value="2"/>
</dbReference>
<dbReference type="GO" id="GO:0097038">
    <property type="term" value="C:perinuclear endoplasmic reticulum"/>
    <property type="evidence" value="ECO:0007669"/>
    <property type="project" value="TreeGrafter"/>
</dbReference>
<dbReference type="Gene3D" id="1.10.3580.10">
    <property type="entry name" value="ATP12 ATPase"/>
    <property type="match status" value="1"/>
</dbReference>
<keyword evidence="11" id="KW-0040">ANK repeat</keyword>
<dbReference type="Gene3D" id="1.25.40.20">
    <property type="entry name" value="Ankyrin repeat-containing domain"/>
    <property type="match status" value="2"/>
</dbReference>
<dbReference type="Pfam" id="PF07542">
    <property type="entry name" value="ATP12"/>
    <property type="match status" value="1"/>
</dbReference>
<dbReference type="FunFam" id="2.30.29.30:FF:000061">
    <property type="entry name" value="Oxysterol binding protein 1"/>
    <property type="match status" value="1"/>
</dbReference>
<dbReference type="SUPFAM" id="SSF50729">
    <property type="entry name" value="PH domain-like"/>
    <property type="match status" value="1"/>
</dbReference>
<dbReference type="EMBL" id="KZ678128">
    <property type="protein sequence ID" value="PSN74261.1"/>
    <property type="molecule type" value="Genomic_DNA"/>
</dbReference>
<dbReference type="GO" id="GO:0005635">
    <property type="term" value="C:nuclear envelope"/>
    <property type="evidence" value="ECO:0007669"/>
    <property type="project" value="TreeGrafter"/>
</dbReference>
<dbReference type="InterPro" id="IPR037239">
    <property type="entry name" value="OSBP_sf"/>
</dbReference>
<dbReference type="GO" id="GO:0005829">
    <property type="term" value="C:cytosol"/>
    <property type="evidence" value="ECO:0007669"/>
    <property type="project" value="TreeGrafter"/>
</dbReference>
<feature type="repeat" description="ANK" evidence="11">
    <location>
        <begin position="711"/>
        <end position="743"/>
    </location>
</feature>
<evidence type="ECO:0000313" key="17">
    <source>
        <dbReference type="Proteomes" id="UP000240883"/>
    </source>
</evidence>
<evidence type="ECO:0000256" key="3">
    <source>
        <dbReference type="ARBA" id="ARBA00008842"/>
    </source>
</evidence>
<feature type="region of interest" description="Disordered" evidence="14">
    <location>
        <begin position="41"/>
        <end position="64"/>
    </location>
</feature>
<dbReference type="GO" id="GO:0005886">
    <property type="term" value="C:plasma membrane"/>
    <property type="evidence" value="ECO:0007669"/>
    <property type="project" value="TreeGrafter"/>
</dbReference>
<feature type="compositionally biased region" description="Acidic residues" evidence="14">
    <location>
        <begin position="1005"/>
        <end position="1015"/>
    </location>
</feature>
<comment type="subcellular location">
    <subcellularLocation>
        <location evidence="1">Mitochondrion</location>
    </subcellularLocation>
</comment>
<dbReference type="PANTHER" id="PTHR10972">
    <property type="entry name" value="OXYSTEROL-BINDING PROTEIN-RELATED"/>
    <property type="match status" value="1"/>
</dbReference>
<dbReference type="Gene3D" id="3.30.70.3490">
    <property type="match status" value="1"/>
</dbReference>
<dbReference type="Gene3D" id="2.30.29.30">
    <property type="entry name" value="Pleckstrin-homology domain (PH domain)/Phosphotyrosine-binding domain (PTB)"/>
    <property type="match status" value="1"/>
</dbReference>
<keyword evidence="7" id="KW-0445">Lipid transport</keyword>
<accession>A0A2T2P9C5</accession>
<dbReference type="PANTHER" id="PTHR10972:SF205">
    <property type="entry name" value="OXYSTEROL-BINDING PROTEIN 1"/>
    <property type="match status" value="1"/>
</dbReference>
<dbReference type="Pfam" id="PF13857">
    <property type="entry name" value="Ank_5"/>
    <property type="match status" value="1"/>
</dbReference>
<keyword evidence="13" id="KW-0175">Coiled coil</keyword>
<dbReference type="Gene3D" id="3.30.2180.10">
    <property type="entry name" value="ATP12-like"/>
    <property type="match status" value="1"/>
</dbReference>
<evidence type="ECO:0000256" key="11">
    <source>
        <dbReference type="PROSITE-ProRule" id="PRU00023"/>
    </source>
</evidence>
<dbReference type="InterPro" id="IPR001849">
    <property type="entry name" value="PH_domain"/>
</dbReference>
<feature type="compositionally biased region" description="Basic and acidic residues" evidence="14">
    <location>
        <begin position="901"/>
        <end position="936"/>
    </location>
</feature>
<dbReference type="Gene3D" id="2.40.160.120">
    <property type="match status" value="1"/>
</dbReference>
<dbReference type="InterPro" id="IPR018494">
    <property type="entry name" value="Oxysterol-bd_CS"/>
</dbReference>
<comment type="similarity">
    <text evidence="3 12">Belongs to the OSBP family.</text>
</comment>
<dbReference type="PROSITE" id="PS50088">
    <property type="entry name" value="ANK_REPEAT"/>
    <property type="match status" value="2"/>
</dbReference>
<name>A0A2T2P9C5_CORCC</name>